<keyword evidence="2" id="KW-0732">Signal</keyword>
<name>A0A8T0MI71_PANVG</name>
<evidence type="ECO:0000256" key="1">
    <source>
        <dbReference type="SAM" id="MobiDB-lite"/>
    </source>
</evidence>
<organism evidence="3 4">
    <name type="scientific">Panicum virgatum</name>
    <name type="common">Blackwell switchgrass</name>
    <dbReference type="NCBI Taxonomy" id="38727"/>
    <lineage>
        <taxon>Eukaryota</taxon>
        <taxon>Viridiplantae</taxon>
        <taxon>Streptophyta</taxon>
        <taxon>Embryophyta</taxon>
        <taxon>Tracheophyta</taxon>
        <taxon>Spermatophyta</taxon>
        <taxon>Magnoliopsida</taxon>
        <taxon>Liliopsida</taxon>
        <taxon>Poales</taxon>
        <taxon>Poaceae</taxon>
        <taxon>PACMAD clade</taxon>
        <taxon>Panicoideae</taxon>
        <taxon>Panicodae</taxon>
        <taxon>Paniceae</taxon>
        <taxon>Panicinae</taxon>
        <taxon>Panicum</taxon>
        <taxon>Panicum sect. Hiantes</taxon>
    </lineage>
</organism>
<dbReference type="Proteomes" id="UP000823388">
    <property type="component" value="Chromosome 9N"/>
</dbReference>
<dbReference type="AlphaFoldDB" id="A0A8T0MI71"/>
<proteinExistence type="predicted"/>
<feature type="signal peptide" evidence="2">
    <location>
        <begin position="1"/>
        <end position="16"/>
    </location>
</feature>
<evidence type="ECO:0000256" key="2">
    <source>
        <dbReference type="SAM" id="SignalP"/>
    </source>
</evidence>
<comment type="caution">
    <text evidence="3">The sequence shown here is derived from an EMBL/GenBank/DDBJ whole genome shotgun (WGS) entry which is preliminary data.</text>
</comment>
<feature type="region of interest" description="Disordered" evidence="1">
    <location>
        <begin position="32"/>
        <end position="102"/>
    </location>
</feature>
<reference evidence="3" key="1">
    <citation type="submission" date="2020-05" db="EMBL/GenBank/DDBJ databases">
        <title>WGS assembly of Panicum virgatum.</title>
        <authorList>
            <person name="Lovell J.T."/>
            <person name="Jenkins J."/>
            <person name="Shu S."/>
            <person name="Juenger T.E."/>
            <person name="Schmutz J."/>
        </authorList>
    </citation>
    <scope>NUCLEOTIDE SEQUENCE</scope>
    <source>
        <strain evidence="3">AP13</strain>
    </source>
</reference>
<dbReference type="EMBL" id="CM029054">
    <property type="protein sequence ID" value="KAG2537061.1"/>
    <property type="molecule type" value="Genomic_DNA"/>
</dbReference>
<feature type="chain" id="PRO_5035835125" evidence="2">
    <location>
        <begin position="17"/>
        <end position="102"/>
    </location>
</feature>
<protein>
    <submittedName>
        <fullName evidence="3">Uncharacterized protein</fullName>
    </submittedName>
</protein>
<evidence type="ECO:0000313" key="4">
    <source>
        <dbReference type="Proteomes" id="UP000823388"/>
    </source>
</evidence>
<feature type="compositionally biased region" description="Pro residues" evidence="1">
    <location>
        <begin position="48"/>
        <end position="57"/>
    </location>
</feature>
<evidence type="ECO:0000313" key="3">
    <source>
        <dbReference type="EMBL" id="KAG2537061.1"/>
    </source>
</evidence>
<keyword evidence="4" id="KW-1185">Reference proteome</keyword>
<accession>A0A8T0MI71</accession>
<feature type="compositionally biased region" description="Basic residues" evidence="1">
    <location>
        <begin position="58"/>
        <end position="69"/>
    </location>
</feature>
<feature type="compositionally biased region" description="Pro residues" evidence="1">
    <location>
        <begin position="73"/>
        <end position="102"/>
    </location>
</feature>
<sequence>MGLLKLLAILIALSAANVPWPVAVQARPVMRQPPAPQAGRSRAMVKPILPPPPPPLPARRRRRHHRHGVRSLPRPPLPYPPRDVQPLRPSPPAAPAPSPCHH</sequence>
<gene>
    <name evidence="3" type="ORF">PVAP13_9NG243846</name>
</gene>